<feature type="region of interest" description="Disordered" evidence="1">
    <location>
        <begin position="1"/>
        <end position="66"/>
    </location>
</feature>
<sequence length="66" mass="7132">MALSGSCPQRRGYGEEKGGNQPRRNPRIGGGGWRWEADDKQRGRGAVGRGIHGGSERKNGEAKHFG</sequence>
<dbReference type="AlphaFoldDB" id="A0A6G1DR57"/>
<reference evidence="2 3" key="1">
    <citation type="submission" date="2019-11" db="EMBL/GenBank/DDBJ databases">
        <title>Whole genome sequence of Oryza granulata.</title>
        <authorList>
            <person name="Li W."/>
        </authorList>
    </citation>
    <scope>NUCLEOTIDE SEQUENCE [LARGE SCALE GENOMIC DNA]</scope>
    <source>
        <strain evidence="3">cv. Menghai</strain>
        <tissue evidence="2">Leaf</tissue>
    </source>
</reference>
<evidence type="ECO:0000256" key="1">
    <source>
        <dbReference type="SAM" id="MobiDB-lite"/>
    </source>
</evidence>
<dbReference type="EMBL" id="SPHZ02000006">
    <property type="protein sequence ID" value="KAF0914906.1"/>
    <property type="molecule type" value="Genomic_DNA"/>
</dbReference>
<keyword evidence="3" id="KW-1185">Reference proteome</keyword>
<protein>
    <submittedName>
        <fullName evidence="2">Uncharacterized protein</fullName>
    </submittedName>
</protein>
<evidence type="ECO:0000313" key="3">
    <source>
        <dbReference type="Proteomes" id="UP000479710"/>
    </source>
</evidence>
<evidence type="ECO:0000313" key="2">
    <source>
        <dbReference type="EMBL" id="KAF0914906.1"/>
    </source>
</evidence>
<gene>
    <name evidence="2" type="ORF">E2562_032821</name>
</gene>
<comment type="caution">
    <text evidence="2">The sequence shown here is derived from an EMBL/GenBank/DDBJ whole genome shotgun (WGS) entry which is preliminary data.</text>
</comment>
<name>A0A6G1DR57_9ORYZ</name>
<feature type="compositionally biased region" description="Basic and acidic residues" evidence="1">
    <location>
        <begin position="54"/>
        <end position="66"/>
    </location>
</feature>
<dbReference type="Proteomes" id="UP000479710">
    <property type="component" value="Unassembled WGS sequence"/>
</dbReference>
<proteinExistence type="predicted"/>
<accession>A0A6G1DR57</accession>
<organism evidence="2 3">
    <name type="scientific">Oryza meyeriana var. granulata</name>
    <dbReference type="NCBI Taxonomy" id="110450"/>
    <lineage>
        <taxon>Eukaryota</taxon>
        <taxon>Viridiplantae</taxon>
        <taxon>Streptophyta</taxon>
        <taxon>Embryophyta</taxon>
        <taxon>Tracheophyta</taxon>
        <taxon>Spermatophyta</taxon>
        <taxon>Magnoliopsida</taxon>
        <taxon>Liliopsida</taxon>
        <taxon>Poales</taxon>
        <taxon>Poaceae</taxon>
        <taxon>BOP clade</taxon>
        <taxon>Oryzoideae</taxon>
        <taxon>Oryzeae</taxon>
        <taxon>Oryzinae</taxon>
        <taxon>Oryza</taxon>
        <taxon>Oryza meyeriana</taxon>
    </lineage>
</organism>